<evidence type="ECO:0000259" key="2">
    <source>
        <dbReference type="Pfam" id="PF24923"/>
    </source>
</evidence>
<dbReference type="RefSeq" id="XP_019627105.1">
    <property type="nucleotide sequence ID" value="XM_019771546.1"/>
</dbReference>
<gene>
    <name evidence="4 5 6" type="primary">LOC109471990</name>
</gene>
<dbReference type="RefSeq" id="XP_019627104.1">
    <property type="nucleotide sequence ID" value="XM_019771545.1"/>
</dbReference>
<keyword evidence="3" id="KW-1185">Reference proteome</keyword>
<evidence type="ECO:0000256" key="1">
    <source>
        <dbReference type="SAM" id="MobiDB-lite"/>
    </source>
</evidence>
<dbReference type="OrthoDB" id="2117703at2759"/>
<feature type="domain" description="IQCH-like ATP-grasp" evidence="2">
    <location>
        <begin position="688"/>
        <end position="952"/>
    </location>
</feature>
<evidence type="ECO:0000313" key="4">
    <source>
        <dbReference type="RefSeq" id="XP_019627104.1"/>
    </source>
</evidence>
<evidence type="ECO:0000313" key="3">
    <source>
        <dbReference type="Proteomes" id="UP000515135"/>
    </source>
</evidence>
<reference evidence="4 5" key="1">
    <citation type="submission" date="2025-04" db="UniProtKB">
        <authorList>
            <consortium name="RefSeq"/>
        </authorList>
    </citation>
    <scope>IDENTIFICATION</scope>
    <source>
        <tissue evidence="4 5">Gonad</tissue>
    </source>
</reference>
<dbReference type="KEGG" id="bbel:109471990"/>
<dbReference type="Pfam" id="PF24923">
    <property type="entry name" value="ATP-grasp_IQCH"/>
    <property type="match status" value="1"/>
</dbReference>
<feature type="region of interest" description="Disordered" evidence="1">
    <location>
        <begin position="1100"/>
        <end position="1121"/>
    </location>
</feature>
<name>A0A6P4YZI4_BRABE</name>
<dbReference type="PANTHER" id="PTHR14465">
    <property type="entry name" value="IQ DOMAIN-CONTAINING PROTEIN H"/>
    <property type="match status" value="1"/>
</dbReference>
<feature type="compositionally biased region" description="Acidic residues" evidence="1">
    <location>
        <begin position="1102"/>
        <end position="1111"/>
    </location>
</feature>
<dbReference type="PANTHER" id="PTHR14465:SF0">
    <property type="entry name" value="IQ DOMAIN-CONTAINING PROTEIN H"/>
    <property type="match status" value="1"/>
</dbReference>
<dbReference type="Proteomes" id="UP000515135">
    <property type="component" value="Unplaced"/>
</dbReference>
<dbReference type="InterPro" id="IPR038752">
    <property type="entry name" value="IQCH"/>
</dbReference>
<sequence>MQAAAMMERRPEEVGEILVKVQEDLRQLRDRLVHQVGHGEGQYAEVIDLKALENAIERTEAGVKGRTHDVLRMINNRVQTLPAVDFTGATPQPRYPEMAPYEQFDPRLGGQSQLIIRPPKRADSRLLARRPVAQLTQLTRGLQGGGPLTEAPGQMTKMDMSMKAVVNPENTQNRQVMSDSYGIQLPLINKRETKQPSPSKLMKGTTVDHLAVLPRANRVDPQIPPPPIADRDARKGILSLMERGLIPPAAELTLDPSPVKHRVAPLHDPAEMFQPKKAGADPTLDGRFNLAQVKLDVSSNKSLDSMDIKKPEKTPQTADSRVTKTPLQVKTFEAQLQPLPPPTTPASTVNFKRSGHRFAIQNGGIRDTAPDFVAFRQHYVLSWGSIITALEHLLRLLRDFAVPLAFINGDKLADLALEFELEKAPTRDNLLSVIVNRDDVEAILRRPGRRFLGPDGEHVAAAKIQAMWKRYTARSSYVSYRQRKWAAGVIAISWIMNIKMAKIRKQLKETRLYELESYRRRRKIFSDSWDKIKQSRRTIIHIPSLGYSQTVRDSIKDFGIKQNTQMSRLCDLRDPQVDVIYVSPVEMSEEMLQYYSKLLGLRPAVESGVVEDQSDMQDRYKIVVPEAFDKFPSHSMCLATHLKYSPQALQRIRNLIKGKEAYIVPGVMHKDDLAVSQILDVPILGSEPEVGHLYTTKSGSKRIFASAKVDTPPGEYDIYSLQQLHESLALLVTENLNVRRWLFKLDDEYMGRGIAYCNVVEHLNCYKWAIKEQHRYGEKWSKKWAHEPALIKIQAEIPDILDQFGVPANRKRFPTWDKFLEAFLSQGGIIEACPPSESVTTLSADMVIEPTGKIRMVANGDQIKAEGPFVSWGLSVPQSSVEPQVLNECCMRIGESCRTRGVLGYFSVDFVTFIDPKTMEQVLWATDLNLSYGDSTGMRELMLYVTSGTFDAENCVIQAPPLPKKEKKDGRRRRGDEEEQPPSPLPRYAVMSTQLLHSNLTVIHYSVFFQMCRAHGIGFDIKEKQGTVFTLLDSFRREHIGMLTVGESLQGALATFARNMSVIHQEISAPNMQGETNFKAAITDIEGILGTTIQNVEREQQEVEAQEEEEEKQQQQGLGGT</sequence>
<feature type="region of interest" description="Disordered" evidence="1">
    <location>
        <begin position="301"/>
        <end position="320"/>
    </location>
</feature>
<dbReference type="GeneID" id="109471990"/>
<protein>
    <submittedName>
        <fullName evidence="4">IQ domain-containing protein H-like isoform X1</fullName>
    </submittedName>
    <submittedName>
        <fullName evidence="5">IQ domain-containing protein H-like isoform X2</fullName>
    </submittedName>
    <submittedName>
        <fullName evidence="6">IQ domain-containing protein H-like isoform X3</fullName>
    </submittedName>
</protein>
<evidence type="ECO:0000313" key="6">
    <source>
        <dbReference type="RefSeq" id="XP_019627106.1"/>
    </source>
</evidence>
<organism evidence="3 4">
    <name type="scientific">Branchiostoma belcheri</name>
    <name type="common">Amphioxus</name>
    <dbReference type="NCBI Taxonomy" id="7741"/>
    <lineage>
        <taxon>Eukaryota</taxon>
        <taxon>Metazoa</taxon>
        <taxon>Chordata</taxon>
        <taxon>Cephalochordata</taxon>
        <taxon>Leptocardii</taxon>
        <taxon>Amphioxiformes</taxon>
        <taxon>Branchiostomatidae</taxon>
        <taxon>Branchiostoma</taxon>
    </lineage>
</organism>
<feature type="region of interest" description="Disordered" evidence="1">
    <location>
        <begin position="961"/>
        <end position="986"/>
    </location>
</feature>
<proteinExistence type="predicted"/>
<dbReference type="RefSeq" id="XP_019627106.1">
    <property type="nucleotide sequence ID" value="XM_019771547.1"/>
</dbReference>
<dbReference type="AlphaFoldDB" id="A0A6P4YZI4"/>
<accession>A0A6P4YZI4</accession>
<evidence type="ECO:0000313" key="5">
    <source>
        <dbReference type="RefSeq" id="XP_019627105.1"/>
    </source>
</evidence>
<dbReference type="PROSITE" id="PS50096">
    <property type="entry name" value="IQ"/>
    <property type="match status" value="1"/>
</dbReference>
<feature type="compositionally biased region" description="Basic and acidic residues" evidence="1">
    <location>
        <begin position="304"/>
        <end position="313"/>
    </location>
</feature>
<dbReference type="InterPro" id="IPR056855">
    <property type="entry name" value="ATP-grasp_IQCH"/>
</dbReference>